<accession>A3ZVW4</accession>
<protein>
    <submittedName>
        <fullName evidence="1">Uncharacterized protein</fullName>
    </submittedName>
</protein>
<reference evidence="1 2" key="1">
    <citation type="submission" date="2006-02" db="EMBL/GenBank/DDBJ databases">
        <authorList>
            <person name="Amann R."/>
            <person name="Ferriera S."/>
            <person name="Johnson J."/>
            <person name="Kravitz S."/>
            <person name="Halpern A."/>
            <person name="Remington K."/>
            <person name="Beeson K."/>
            <person name="Tran B."/>
            <person name="Rogers Y.-H."/>
            <person name="Friedman R."/>
            <person name="Venter J.C."/>
        </authorList>
    </citation>
    <scope>NUCLEOTIDE SEQUENCE [LARGE SCALE GENOMIC DNA]</scope>
    <source>
        <strain evidence="1 2">DSM 3645</strain>
    </source>
</reference>
<name>A3ZVW4_9BACT</name>
<dbReference type="HOGENOM" id="CLU_3096179_0_0_0"/>
<comment type="caution">
    <text evidence="1">The sequence shown here is derived from an EMBL/GenBank/DDBJ whole genome shotgun (WGS) entry which is preliminary data.</text>
</comment>
<organism evidence="1 2">
    <name type="scientific">Blastopirellula marina DSM 3645</name>
    <dbReference type="NCBI Taxonomy" id="314230"/>
    <lineage>
        <taxon>Bacteria</taxon>
        <taxon>Pseudomonadati</taxon>
        <taxon>Planctomycetota</taxon>
        <taxon>Planctomycetia</taxon>
        <taxon>Pirellulales</taxon>
        <taxon>Pirellulaceae</taxon>
        <taxon>Blastopirellula</taxon>
    </lineage>
</organism>
<proteinExistence type="predicted"/>
<sequence length="51" mass="6109">MTIFLAIRYYFGLRGRLAQLVRALRLHRRCRGFESLIAHSLFSRAKLAFRR</sequence>
<dbReference type="Proteomes" id="UP000004358">
    <property type="component" value="Unassembled WGS sequence"/>
</dbReference>
<dbReference type="AlphaFoldDB" id="A3ZVW4"/>
<dbReference type="EMBL" id="AANZ01000014">
    <property type="protein sequence ID" value="EAQ79460.1"/>
    <property type="molecule type" value="Genomic_DNA"/>
</dbReference>
<gene>
    <name evidence="1" type="ORF">DSM3645_03253</name>
</gene>
<evidence type="ECO:0000313" key="1">
    <source>
        <dbReference type="EMBL" id="EAQ79460.1"/>
    </source>
</evidence>
<evidence type="ECO:0000313" key="2">
    <source>
        <dbReference type="Proteomes" id="UP000004358"/>
    </source>
</evidence>
<dbReference type="AntiFam" id="ANF00013">
    <property type="entry name" value="tRNA translation"/>
</dbReference>